<dbReference type="Pfam" id="PF02770">
    <property type="entry name" value="Acyl-CoA_dh_M"/>
    <property type="match status" value="1"/>
</dbReference>
<evidence type="ECO:0000259" key="10">
    <source>
        <dbReference type="Pfam" id="PF02770"/>
    </source>
</evidence>
<accession>A0A1I0TPU0</accession>
<dbReference type="InterPro" id="IPR006089">
    <property type="entry name" value="Acyl-CoA_DH_CS"/>
</dbReference>
<dbReference type="InterPro" id="IPR046373">
    <property type="entry name" value="Acyl-CoA_Oxase/DH_mid-dom_sf"/>
</dbReference>
<dbReference type="PANTHER" id="PTHR48083:SF13">
    <property type="entry name" value="ACYL-COA DEHYDROGENASE FAMILY MEMBER 11"/>
    <property type="match status" value="1"/>
</dbReference>
<dbReference type="GO" id="GO:0050660">
    <property type="term" value="F:flavin adenine dinucleotide binding"/>
    <property type="evidence" value="ECO:0007669"/>
    <property type="project" value="InterPro"/>
</dbReference>
<dbReference type="Proteomes" id="UP000182054">
    <property type="component" value="Unassembled WGS sequence"/>
</dbReference>
<dbReference type="GO" id="GO:0005737">
    <property type="term" value="C:cytoplasm"/>
    <property type="evidence" value="ECO:0007669"/>
    <property type="project" value="TreeGrafter"/>
</dbReference>
<evidence type="ECO:0000313" key="12">
    <source>
        <dbReference type="EMBL" id="SFA53788.1"/>
    </source>
</evidence>
<dbReference type="SUPFAM" id="SSF47203">
    <property type="entry name" value="Acyl-CoA dehydrogenase C-terminal domain-like"/>
    <property type="match status" value="1"/>
</dbReference>
<feature type="domain" description="Acyl-CoA dehydrogenase/oxidase C-terminal" evidence="9">
    <location>
        <begin position="242"/>
        <end position="390"/>
    </location>
</feature>
<reference evidence="12 13" key="1">
    <citation type="submission" date="2016-10" db="EMBL/GenBank/DDBJ databases">
        <authorList>
            <person name="de Groot N.N."/>
        </authorList>
    </citation>
    <scope>NUCLEOTIDE SEQUENCE [LARGE SCALE GENOMIC DNA]</scope>
    <source>
        <strain evidence="12 13">DSM 44908</strain>
    </source>
</reference>
<dbReference type="PROSITE" id="PS00073">
    <property type="entry name" value="ACYL_COA_DH_2"/>
    <property type="match status" value="1"/>
</dbReference>
<keyword evidence="4 8" id="KW-0285">Flavoprotein</keyword>
<dbReference type="FunFam" id="2.40.110.10:FF:000002">
    <property type="entry name" value="Acyl-CoA dehydrogenase fadE12"/>
    <property type="match status" value="1"/>
</dbReference>
<dbReference type="OrthoDB" id="8876745at2"/>
<dbReference type="GO" id="GO:0003995">
    <property type="term" value="F:acyl-CoA dehydrogenase activity"/>
    <property type="evidence" value="ECO:0007669"/>
    <property type="project" value="InterPro"/>
</dbReference>
<dbReference type="InterPro" id="IPR013786">
    <property type="entry name" value="AcylCoA_DH/ox_N"/>
</dbReference>
<comment type="catalytic activity">
    <reaction evidence="7">
        <text>a 2,3-saturated acyl-CoA + A = a 2,3-dehydroacyl-CoA + AH2</text>
        <dbReference type="Rhea" id="RHEA:48608"/>
        <dbReference type="ChEBI" id="CHEBI:13193"/>
        <dbReference type="ChEBI" id="CHEBI:17499"/>
        <dbReference type="ChEBI" id="CHEBI:60015"/>
        <dbReference type="ChEBI" id="CHEBI:65111"/>
    </reaction>
</comment>
<dbReference type="EMBL" id="FOJN01000008">
    <property type="protein sequence ID" value="SFA53788.1"/>
    <property type="molecule type" value="Genomic_DNA"/>
</dbReference>
<evidence type="ECO:0000313" key="13">
    <source>
        <dbReference type="Proteomes" id="UP000182054"/>
    </source>
</evidence>
<evidence type="ECO:0000256" key="2">
    <source>
        <dbReference type="ARBA" id="ARBA00009347"/>
    </source>
</evidence>
<evidence type="ECO:0000256" key="7">
    <source>
        <dbReference type="ARBA" id="ARBA00052546"/>
    </source>
</evidence>
<dbReference type="InterPro" id="IPR037069">
    <property type="entry name" value="AcylCoA_DH/ox_N_sf"/>
</dbReference>
<proteinExistence type="inferred from homology"/>
<keyword evidence="5 8" id="KW-0274">FAD</keyword>
<evidence type="ECO:0000256" key="1">
    <source>
        <dbReference type="ARBA" id="ARBA00001974"/>
    </source>
</evidence>
<evidence type="ECO:0000256" key="3">
    <source>
        <dbReference type="ARBA" id="ARBA00011738"/>
    </source>
</evidence>
<feature type="domain" description="Acyl-CoA dehydrogenase/oxidase N-terminal" evidence="11">
    <location>
        <begin position="15"/>
        <end position="127"/>
    </location>
</feature>
<dbReference type="InterPro" id="IPR009075">
    <property type="entry name" value="AcylCo_DH/oxidase_C"/>
</dbReference>
<evidence type="ECO:0000259" key="9">
    <source>
        <dbReference type="Pfam" id="PF00441"/>
    </source>
</evidence>
<evidence type="ECO:0000256" key="4">
    <source>
        <dbReference type="ARBA" id="ARBA00022630"/>
    </source>
</evidence>
<comment type="similarity">
    <text evidence="2 8">Belongs to the acyl-CoA dehydrogenase family.</text>
</comment>
<evidence type="ECO:0000256" key="8">
    <source>
        <dbReference type="RuleBase" id="RU362125"/>
    </source>
</evidence>
<dbReference type="AlphaFoldDB" id="A0A1I0TPU0"/>
<dbReference type="CDD" id="cd00567">
    <property type="entry name" value="ACAD"/>
    <property type="match status" value="1"/>
</dbReference>
<dbReference type="Pfam" id="PF00441">
    <property type="entry name" value="Acyl-CoA_dh_1"/>
    <property type="match status" value="1"/>
</dbReference>
<dbReference type="PANTHER" id="PTHR48083">
    <property type="entry name" value="MEDIUM-CHAIN SPECIFIC ACYL-COA DEHYDROGENASE, MITOCHONDRIAL-RELATED"/>
    <property type="match status" value="1"/>
</dbReference>
<dbReference type="GO" id="GO:0033539">
    <property type="term" value="P:fatty acid beta-oxidation using acyl-CoA dehydrogenase"/>
    <property type="evidence" value="ECO:0007669"/>
    <property type="project" value="TreeGrafter"/>
</dbReference>
<dbReference type="SUPFAM" id="SSF56645">
    <property type="entry name" value="Acyl-CoA dehydrogenase NM domain-like"/>
    <property type="match status" value="1"/>
</dbReference>
<name>A0A1I0TPU0_9NOCA</name>
<dbReference type="RefSeq" id="WP_068366212.1">
    <property type="nucleotide sequence ID" value="NZ_FOJN01000008.1"/>
</dbReference>
<evidence type="ECO:0000256" key="6">
    <source>
        <dbReference type="ARBA" id="ARBA00023002"/>
    </source>
</evidence>
<dbReference type="InterPro" id="IPR036250">
    <property type="entry name" value="AcylCo_DH-like_C"/>
</dbReference>
<evidence type="ECO:0000256" key="5">
    <source>
        <dbReference type="ARBA" id="ARBA00022827"/>
    </source>
</evidence>
<keyword evidence="6 8" id="KW-0560">Oxidoreductase</keyword>
<dbReference type="InterPro" id="IPR050741">
    <property type="entry name" value="Acyl-CoA_dehydrogenase"/>
</dbReference>
<dbReference type="GeneID" id="85486232"/>
<dbReference type="Gene3D" id="2.40.110.10">
    <property type="entry name" value="Butyryl-CoA Dehydrogenase, subunit A, domain 2"/>
    <property type="match status" value="1"/>
</dbReference>
<dbReference type="InterPro" id="IPR006091">
    <property type="entry name" value="Acyl-CoA_Oxase/DH_mid-dom"/>
</dbReference>
<dbReference type="Pfam" id="PF02771">
    <property type="entry name" value="Acyl-CoA_dh_N"/>
    <property type="match status" value="1"/>
</dbReference>
<dbReference type="InterPro" id="IPR009100">
    <property type="entry name" value="AcylCoA_DH/oxidase_NM_dom_sf"/>
</dbReference>
<comment type="subunit">
    <text evidence="3">Homodimer.</text>
</comment>
<dbReference type="Gene3D" id="1.10.540.10">
    <property type="entry name" value="Acyl-CoA dehydrogenase/oxidase, N-terminal domain"/>
    <property type="match status" value="1"/>
</dbReference>
<feature type="domain" description="Acyl-CoA oxidase/dehydrogenase middle" evidence="10">
    <location>
        <begin position="131"/>
        <end position="230"/>
    </location>
</feature>
<dbReference type="Gene3D" id="1.20.140.10">
    <property type="entry name" value="Butyryl-CoA Dehydrogenase, subunit A, domain 3"/>
    <property type="match status" value="1"/>
</dbReference>
<gene>
    <name evidence="12" type="ORF">SAMN05444374_108138</name>
</gene>
<sequence length="407" mass="43136">MAIDLTYDPDVRGWIDRTRTFTREHVLPIEDKFLGDATAAGGDDLRRELQSAAREANVFAPHAPVEYGGGGLSMSDRSPVFEEAGYSLFGPIACGIGAPDEGNVHLLAHVASGPQKEQFLAPLARGEVRSAFAMTEPAPGAGSDPSALTTVATRTGGGWTVDGRKWFITGADGAAFFIVMARTSGAPGDRGGATMFLVPADTPGITVGRHIGTLDRAMIGGHCEVTFDGVFVPEENVLGAVDEGFTYAQVRLGPARMTHVMRWLGAARRGHDVAVARVAEREGFGQRLGDLGMVQKMIADNEIDIAATRALLTQACFELDRGNPASNETSIAKTFAAEAVFRIVDRGMQMCGGMGVSDDLPLARLSREVRPFRVYDGPSEVHRWAIAKRAVGAARRAAAAASPAVQS</sequence>
<comment type="cofactor">
    <cofactor evidence="1 8">
        <name>FAD</name>
        <dbReference type="ChEBI" id="CHEBI:57692"/>
    </cofactor>
</comment>
<evidence type="ECO:0000259" key="11">
    <source>
        <dbReference type="Pfam" id="PF02771"/>
    </source>
</evidence>
<protein>
    <submittedName>
        <fullName evidence="12">Acyl-CoA dehydrogenase</fullName>
    </submittedName>
</protein>
<organism evidence="12 13">
    <name type="scientific">Rhodococcoides kroppenstedtii</name>
    <dbReference type="NCBI Taxonomy" id="293050"/>
    <lineage>
        <taxon>Bacteria</taxon>
        <taxon>Bacillati</taxon>
        <taxon>Actinomycetota</taxon>
        <taxon>Actinomycetes</taxon>
        <taxon>Mycobacteriales</taxon>
        <taxon>Nocardiaceae</taxon>
        <taxon>Rhodococcoides</taxon>
    </lineage>
</organism>